<proteinExistence type="predicted"/>
<accession>A0ABS6L9M5</accession>
<name>A0ABS6L9M5_9GAMM</name>
<sequence length="57" mass="6385">MADTKYRPAVSLERVTVDGADGKGRDQRTFKAVSLFAMYKWPTRYLNAASVNMALCL</sequence>
<reference evidence="1 2" key="1">
    <citation type="submission" date="2021-03" db="EMBL/GenBank/DDBJ databases">
        <title>Five novel Rahnella species.</title>
        <authorList>
            <person name="Brady C."/>
            <person name="Asselin J."/>
            <person name="Beer S."/>
            <person name="Bruberg M.B."/>
            <person name="Crampton B."/>
            <person name="Venter S."/>
            <person name="Arnold D."/>
            <person name="Denman S."/>
        </authorList>
    </citation>
    <scope>NUCLEOTIDE SEQUENCE [LARGE SCALE GENOMIC DNA]</scope>
    <source>
        <strain evidence="1 2">FRB 231</strain>
    </source>
</reference>
<comment type="caution">
    <text evidence="1">The sequence shown here is derived from an EMBL/GenBank/DDBJ whole genome shotgun (WGS) entry which is preliminary data.</text>
</comment>
<dbReference type="Proteomes" id="UP000739284">
    <property type="component" value="Unassembled WGS sequence"/>
</dbReference>
<organism evidence="1 2">
    <name type="scientific">Rahnella ecdela</name>
    <dbReference type="NCBI Taxonomy" id="2816250"/>
    <lineage>
        <taxon>Bacteria</taxon>
        <taxon>Pseudomonadati</taxon>
        <taxon>Pseudomonadota</taxon>
        <taxon>Gammaproteobacteria</taxon>
        <taxon>Enterobacterales</taxon>
        <taxon>Yersiniaceae</taxon>
        <taxon>Rahnella</taxon>
    </lineage>
</organism>
<dbReference type="EMBL" id="JAFMOY010000093">
    <property type="protein sequence ID" value="MBU9843638.1"/>
    <property type="molecule type" value="Genomic_DNA"/>
</dbReference>
<evidence type="ECO:0000313" key="1">
    <source>
        <dbReference type="EMBL" id="MBU9843638.1"/>
    </source>
</evidence>
<keyword evidence="2" id="KW-1185">Reference proteome</keyword>
<evidence type="ECO:0000313" key="2">
    <source>
        <dbReference type="Proteomes" id="UP000739284"/>
    </source>
</evidence>
<protein>
    <submittedName>
        <fullName evidence="1">Uncharacterized protein</fullName>
    </submittedName>
</protein>
<gene>
    <name evidence="1" type="ORF">J1784_01075</name>
</gene>